<evidence type="ECO:0000256" key="5">
    <source>
        <dbReference type="ARBA" id="ARBA00022989"/>
    </source>
</evidence>
<evidence type="ECO:0000256" key="9">
    <source>
        <dbReference type="SAM" id="Phobius"/>
    </source>
</evidence>
<evidence type="ECO:0000256" key="4">
    <source>
        <dbReference type="ARBA" id="ARBA00022692"/>
    </source>
</evidence>
<dbReference type="STRING" id="1220162.K1V7W9"/>
<evidence type="ECO:0000256" key="3">
    <source>
        <dbReference type="ARBA" id="ARBA00022448"/>
    </source>
</evidence>
<comment type="catalytic activity">
    <reaction evidence="7">
        <text>myo-inositol(out) + H(+)(out) = myo-inositol(in) + H(+)(in)</text>
        <dbReference type="Rhea" id="RHEA:60364"/>
        <dbReference type="ChEBI" id="CHEBI:15378"/>
        <dbReference type="ChEBI" id="CHEBI:17268"/>
    </reaction>
</comment>
<feature type="transmembrane region" description="Helical" evidence="9">
    <location>
        <begin position="323"/>
        <end position="340"/>
    </location>
</feature>
<dbReference type="Pfam" id="PF00083">
    <property type="entry name" value="Sugar_tr"/>
    <property type="match status" value="1"/>
</dbReference>
<feature type="transmembrane region" description="Helical" evidence="9">
    <location>
        <begin position="100"/>
        <end position="120"/>
    </location>
</feature>
<evidence type="ECO:0000256" key="7">
    <source>
        <dbReference type="ARBA" id="ARBA00049119"/>
    </source>
</evidence>
<feature type="transmembrane region" description="Helical" evidence="9">
    <location>
        <begin position="347"/>
        <end position="366"/>
    </location>
</feature>
<feature type="transmembrane region" description="Helical" evidence="9">
    <location>
        <begin position="418"/>
        <end position="435"/>
    </location>
</feature>
<dbReference type="Proteomes" id="UP000006757">
    <property type="component" value="Unassembled WGS sequence"/>
</dbReference>
<evidence type="ECO:0000256" key="8">
    <source>
        <dbReference type="RuleBase" id="RU003346"/>
    </source>
</evidence>
<evidence type="ECO:0000256" key="6">
    <source>
        <dbReference type="ARBA" id="ARBA00023136"/>
    </source>
</evidence>
<dbReference type="InterPro" id="IPR050360">
    <property type="entry name" value="MFS_Sugar_Transporters"/>
</dbReference>
<dbReference type="PANTHER" id="PTHR48022:SF52">
    <property type="entry name" value="SUGAR TRANSPORTER, PUTATIVE-RELATED"/>
    <property type="match status" value="1"/>
</dbReference>
<feature type="transmembrane region" description="Helical" evidence="9">
    <location>
        <begin position="126"/>
        <end position="147"/>
    </location>
</feature>
<dbReference type="InterPro" id="IPR005828">
    <property type="entry name" value="MFS_sugar_transport-like"/>
</dbReference>
<dbReference type="HOGENOM" id="CLU_001265_30_13_1"/>
<feature type="domain" description="Major facilitator superfamily (MFS) profile" evidence="10">
    <location>
        <begin position="32"/>
        <end position="470"/>
    </location>
</feature>
<feature type="transmembrane region" description="Helical" evidence="9">
    <location>
        <begin position="159"/>
        <end position="184"/>
    </location>
</feature>
<feature type="transmembrane region" description="Helical" evidence="9">
    <location>
        <begin position="447"/>
        <end position="466"/>
    </location>
</feature>
<evidence type="ECO:0000259" key="10">
    <source>
        <dbReference type="PROSITE" id="PS50850"/>
    </source>
</evidence>
<dbReference type="PANTHER" id="PTHR48022">
    <property type="entry name" value="PLASTIDIC GLUCOSE TRANSPORTER 4"/>
    <property type="match status" value="1"/>
</dbReference>
<evidence type="ECO:0000313" key="11">
    <source>
        <dbReference type="EMBL" id="EKD00085.1"/>
    </source>
</evidence>
<dbReference type="PROSITE" id="PS00217">
    <property type="entry name" value="SUGAR_TRANSPORT_2"/>
    <property type="match status" value="1"/>
</dbReference>
<keyword evidence="5 9" id="KW-1133">Transmembrane helix</keyword>
<sequence length="510" mass="56402">MSPPTQPAYAAIENNTHPKWWKDPGLRKMMTAVVMLYFNAWTWGYDGTLLNAFQAMPVWQQYFNHPTGGALGIIAAIFYLPAIGTPFIGSFLGDRIGRRATLFGACLFSIAGALLTTFATGRGMLIAGRGVMGAALGVQSTIGPPLMQEICHPRLRARAAAMWFITYQAGTCISAWICFGTLSWQSQWSWRLPSLFQITGTALICIYTLLGQMPESPRFLVSKGKEAAALKTLADLHANGEQDDPLVQYELQEIKLGIEMDKHNSSSYLDLVRTPGNRKRIFVLLFIAVSGQFAGNALVSYYLTPILELVGISNPRQISGINGGLAIFSTLNSALAAQFVERWGRRPLWLSCMSGVLVCFVIITGLSGGFDATKNPATGIALVPFLYLYFMFYNAGWITNGALYTVEILPYSIRAKALSLYVCVQTLAIAFNSYVNPIGLERIGWKYYLVFVVCDAVWLIIAYFFLQETKGYTLEEVTRLFDGKEAADNVADTAHDLEVVTSRKEEIEKY</sequence>
<dbReference type="SUPFAM" id="SSF103473">
    <property type="entry name" value="MFS general substrate transporter"/>
    <property type="match status" value="1"/>
</dbReference>
<feature type="transmembrane region" description="Helical" evidence="9">
    <location>
        <begin position="29"/>
        <end position="45"/>
    </location>
</feature>
<keyword evidence="6 9" id="KW-0472">Membrane</keyword>
<dbReference type="eggNOG" id="KOG0254">
    <property type="taxonomic scope" value="Eukaryota"/>
</dbReference>
<feature type="transmembrane region" description="Helical" evidence="9">
    <location>
        <begin position="386"/>
        <end position="406"/>
    </location>
</feature>
<accession>K1V7W9</accession>
<protein>
    <recommendedName>
        <fullName evidence="10">Major facilitator superfamily (MFS) profile domain-containing protein</fullName>
    </recommendedName>
</protein>
<dbReference type="GO" id="GO:0005351">
    <property type="term" value="F:carbohydrate:proton symporter activity"/>
    <property type="evidence" value="ECO:0007669"/>
    <property type="project" value="TreeGrafter"/>
</dbReference>
<dbReference type="InterPro" id="IPR036259">
    <property type="entry name" value="MFS_trans_sf"/>
</dbReference>
<dbReference type="AlphaFoldDB" id="K1V7W9"/>
<feature type="transmembrane region" description="Helical" evidence="9">
    <location>
        <begin position="281"/>
        <end position="303"/>
    </location>
</feature>
<dbReference type="GO" id="GO:0016020">
    <property type="term" value="C:membrane"/>
    <property type="evidence" value="ECO:0007669"/>
    <property type="project" value="UniProtKB-SubCell"/>
</dbReference>
<dbReference type="EMBL" id="AMBO01000350">
    <property type="protein sequence ID" value="EKD00085.1"/>
    <property type="molecule type" value="Genomic_DNA"/>
</dbReference>
<dbReference type="FunFam" id="1.20.1250.20:FF:000134">
    <property type="entry name" value="MFS sugar transporter protein"/>
    <property type="match status" value="1"/>
</dbReference>
<dbReference type="PROSITE" id="PS00216">
    <property type="entry name" value="SUGAR_TRANSPORT_1"/>
    <property type="match status" value="1"/>
</dbReference>
<comment type="caution">
    <text evidence="11">The sequence shown here is derived from an EMBL/GenBank/DDBJ whole genome shotgun (WGS) entry which is preliminary data.</text>
</comment>
<dbReference type="InParanoid" id="K1V7W9"/>
<evidence type="ECO:0000256" key="2">
    <source>
        <dbReference type="ARBA" id="ARBA00010992"/>
    </source>
</evidence>
<name>K1V7W9_TRIAC</name>
<feature type="transmembrane region" description="Helical" evidence="9">
    <location>
        <begin position="190"/>
        <end position="210"/>
    </location>
</feature>
<evidence type="ECO:0000313" key="12">
    <source>
        <dbReference type="Proteomes" id="UP000006757"/>
    </source>
</evidence>
<organism evidence="11 12">
    <name type="scientific">Trichosporon asahii var. asahii (strain CBS 8904)</name>
    <name type="common">Yeast</name>
    <dbReference type="NCBI Taxonomy" id="1220162"/>
    <lineage>
        <taxon>Eukaryota</taxon>
        <taxon>Fungi</taxon>
        <taxon>Dikarya</taxon>
        <taxon>Basidiomycota</taxon>
        <taxon>Agaricomycotina</taxon>
        <taxon>Tremellomycetes</taxon>
        <taxon>Trichosporonales</taxon>
        <taxon>Trichosporonaceae</taxon>
        <taxon>Trichosporon</taxon>
    </lineage>
</organism>
<dbReference type="InterPro" id="IPR005829">
    <property type="entry name" value="Sugar_transporter_CS"/>
</dbReference>
<dbReference type="PROSITE" id="PS50850">
    <property type="entry name" value="MFS"/>
    <property type="match status" value="1"/>
</dbReference>
<dbReference type="NCBIfam" id="TIGR00879">
    <property type="entry name" value="SP"/>
    <property type="match status" value="1"/>
</dbReference>
<keyword evidence="3 8" id="KW-0813">Transport</keyword>
<evidence type="ECO:0000256" key="1">
    <source>
        <dbReference type="ARBA" id="ARBA00004141"/>
    </source>
</evidence>
<dbReference type="OMA" id="DELWPYN"/>
<feature type="transmembrane region" description="Helical" evidence="9">
    <location>
        <begin position="65"/>
        <end position="88"/>
    </location>
</feature>
<reference evidence="11 12" key="1">
    <citation type="journal article" date="2012" name="Eukaryot. Cell">
        <title>Genome sequence of the Trichosporon asahii environmental strain CBS 8904.</title>
        <authorList>
            <person name="Yang R.Y."/>
            <person name="Li H.T."/>
            <person name="Zhu H."/>
            <person name="Zhou G.P."/>
            <person name="Wang M."/>
            <person name="Wang L."/>
        </authorList>
    </citation>
    <scope>NUCLEOTIDE SEQUENCE [LARGE SCALE GENOMIC DNA]</scope>
    <source>
        <strain evidence="11 12">CBS 8904</strain>
    </source>
</reference>
<keyword evidence="4 9" id="KW-0812">Transmembrane</keyword>
<proteinExistence type="inferred from homology"/>
<gene>
    <name evidence="11" type="ORF">A1Q2_05609</name>
</gene>
<dbReference type="OrthoDB" id="6133115at2759"/>
<dbReference type="InterPro" id="IPR020846">
    <property type="entry name" value="MFS_dom"/>
</dbReference>
<dbReference type="InterPro" id="IPR003663">
    <property type="entry name" value="Sugar/inositol_transpt"/>
</dbReference>
<comment type="subcellular location">
    <subcellularLocation>
        <location evidence="1">Membrane</location>
        <topology evidence="1">Multi-pass membrane protein</topology>
    </subcellularLocation>
</comment>
<keyword evidence="12" id="KW-1185">Reference proteome</keyword>
<comment type="similarity">
    <text evidence="2 8">Belongs to the major facilitator superfamily. Sugar transporter (TC 2.A.1.1) family.</text>
</comment>
<dbReference type="Gene3D" id="1.20.1250.20">
    <property type="entry name" value="MFS general substrate transporter like domains"/>
    <property type="match status" value="1"/>
</dbReference>